<comment type="caution">
    <text evidence="3">The sequence shown here is derived from an EMBL/GenBank/DDBJ whole genome shotgun (WGS) entry which is preliminary data.</text>
</comment>
<evidence type="ECO:0000313" key="3">
    <source>
        <dbReference type="EMBL" id="POY36516.1"/>
    </source>
</evidence>
<feature type="chain" id="PRO_5015541671" description="Lipid/polyisoprenoid-binding YceI-like domain-containing protein" evidence="1">
    <location>
        <begin position="19"/>
        <end position="187"/>
    </location>
</feature>
<feature type="domain" description="Lipid/polyisoprenoid-binding YceI-like" evidence="2">
    <location>
        <begin position="39"/>
        <end position="173"/>
    </location>
</feature>
<dbReference type="Gene3D" id="2.40.128.110">
    <property type="entry name" value="Lipid/polyisoprenoid-binding, YceI-like"/>
    <property type="match status" value="1"/>
</dbReference>
<proteinExistence type="predicted"/>
<name>A0A2S5A1R5_9FLAO</name>
<dbReference type="OrthoDB" id="116832at2"/>
<dbReference type="AlphaFoldDB" id="A0A2S5A1R5"/>
<dbReference type="Proteomes" id="UP000237310">
    <property type="component" value="Unassembled WGS sequence"/>
</dbReference>
<accession>A0A2S5A1R5</accession>
<protein>
    <recommendedName>
        <fullName evidence="2">Lipid/polyisoprenoid-binding YceI-like domain-containing protein</fullName>
    </recommendedName>
</protein>
<sequence length="187" mass="21297">MKKILFIVFLFVVKNSFAQKEIATTMGLVYFEASVPLFEEVAATNKTVSCVLNLKTGEITSVVKMNEFRFKLSLMEEHFNQKYLETNYFPNATLKGKIEGFNINIIDENSKEFKLNGVLKIHGKSKKISILVKVKNLNKTIEISSNFNLSVKDFDIKIPEILSMKVAEVAKIQTLFVFEKPILAHNP</sequence>
<feature type="signal peptide" evidence="1">
    <location>
        <begin position="1"/>
        <end position="18"/>
    </location>
</feature>
<keyword evidence="1" id="KW-0732">Signal</keyword>
<dbReference type="SUPFAM" id="SSF101874">
    <property type="entry name" value="YceI-like"/>
    <property type="match status" value="1"/>
</dbReference>
<dbReference type="RefSeq" id="WP_103807082.1">
    <property type="nucleotide sequence ID" value="NZ_PQVG01000011.1"/>
</dbReference>
<evidence type="ECO:0000256" key="1">
    <source>
        <dbReference type="SAM" id="SignalP"/>
    </source>
</evidence>
<evidence type="ECO:0000259" key="2">
    <source>
        <dbReference type="Pfam" id="PF04264"/>
    </source>
</evidence>
<dbReference type="InterPro" id="IPR036761">
    <property type="entry name" value="TTHA0802/YceI-like_sf"/>
</dbReference>
<organism evidence="3 4">
    <name type="scientific">Flavobacterium alvei</name>
    <dbReference type="NCBI Taxonomy" id="2080416"/>
    <lineage>
        <taxon>Bacteria</taxon>
        <taxon>Pseudomonadati</taxon>
        <taxon>Bacteroidota</taxon>
        <taxon>Flavobacteriia</taxon>
        <taxon>Flavobacteriales</taxon>
        <taxon>Flavobacteriaceae</taxon>
        <taxon>Flavobacterium</taxon>
    </lineage>
</organism>
<keyword evidence="4" id="KW-1185">Reference proteome</keyword>
<dbReference type="InterPro" id="IPR007372">
    <property type="entry name" value="Lipid/polyisoprenoid-bd_YceI"/>
</dbReference>
<gene>
    <name evidence="3" type="ORF">C3L50_15435</name>
</gene>
<dbReference type="EMBL" id="PQVG01000011">
    <property type="protein sequence ID" value="POY36516.1"/>
    <property type="molecule type" value="Genomic_DNA"/>
</dbReference>
<dbReference type="Pfam" id="PF04264">
    <property type="entry name" value="YceI"/>
    <property type="match status" value="1"/>
</dbReference>
<evidence type="ECO:0000313" key="4">
    <source>
        <dbReference type="Proteomes" id="UP000237310"/>
    </source>
</evidence>
<reference evidence="3 4" key="1">
    <citation type="submission" date="2018-01" db="EMBL/GenBank/DDBJ databases">
        <authorList>
            <person name="Gaut B.S."/>
            <person name="Morton B.R."/>
            <person name="Clegg M.T."/>
            <person name="Duvall M.R."/>
        </authorList>
    </citation>
    <scope>NUCLEOTIDE SEQUENCE [LARGE SCALE GENOMIC DNA]</scope>
    <source>
        <strain evidence="3 4">HR-AY</strain>
    </source>
</reference>